<reference evidence="3" key="1">
    <citation type="submission" date="2018-08" db="EMBL/GenBank/DDBJ databases">
        <authorList>
            <person name="Blom J."/>
        </authorList>
    </citation>
    <scope>NUCLEOTIDE SEQUENCE [LARGE SCALE GENOMIC DNA]</scope>
    <source>
        <strain evidence="3">CCOS 865</strain>
    </source>
</reference>
<dbReference type="InterPro" id="IPR011059">
    <property type="entry name" value="Metal-dep_hydrolase_composite"/>
</dbReference>
<dbReference type="SUPFAM" id="SSF51338">
    <property type="entry name" value="Composite domain of metallo-dependent hydrolases"/>
    <property type="match status" value="1"/>
</dbReference>
<keyword evidence="2" id="KW-0378">Hydrolase</keyword>
<dbReference type="GO" id="GO:0016810">
    <property type="term" value="F:hydrolase activity, acting on carbon-nitrogen (but not peptide) bonds"/>
    <property type="evidence" value="ECO:0007669"/>
    <property type="project" value="InterPro"/>
</dbReference>
<dbReference type="Pfam" id="PF01979">
    <property type="entry name" value="Amidohydro_1"/>
    <property type="match status" value="1"/>
</dbReference>
<organism evidence="2 3">
    <name type="scientific">Pseudomonas reidholzensis</name>
    <dbReference type="NCBI Taxonomy" id="1785162"/>
    <lineage>
        <taxon>Bacteria</taxon>
        <taxon>Pseudomonadati</taxon>
        <taxon>Pseudomonadota</taxon>
        <taxon>Gammaproteobacteria</taxon>
        <taxon>Pseudomonadales</taxon>
        <taxon>Pseudomonadaceae</taxon>
        <taxon>Pseudomonas</taxon>
    </lineage>
</organism>
<name>A0A383RT90_9PSED</name>
<dbReference type="PANTHER" id="PTHR43135">
    <property type="entry name" value="ALPHA-D-RIBOSE 1-METHYLPHOSPHONATE 5-TRIPHOSPHATE DIPHOSPHATASE"/>
    <property type="match status" value="1"/>
</dbReference>
<protein>
    <submittedName>
        <fullName evidence="2">Amidohydrolase</fullName>
    </submittedName>
</protein>
<accession>A0A383RT90</accession>
<dbReference type="Gene3D" id="3.20.20.140">
    <property type="entry name" value="Metal-dependent hydrolases"/>
    <property type="match status" value="2"/>
</dbReference>
<evidence type="ECO:0000259" key="1">
    <source>
        <dbReference type="Pfam" id="PF01979"/>
    </source>
</evidence>
<dbReference type="AlphaFoldDB" id="A0A383RT90"/>
<gene>
    <name evidence="2" type="ORF">CCOS865_02538</name>
</gene>
<feature type="domain" description="Amidohydrolase-related" evidence="1">
    <location>
        <begin position="397"/>
        <end position="506"/>
    </location>
</feature>
<dbReference type="EMBL" id="UNOZ01000017">
    <property type="protein sequence ID" value="SYX90272.1"/>
    <property type="molecule type" value="Genomic_DNA"/>
</dbReference>
<dbReference type="InterPro" id="IPR006680">
    <property type="entry name" value="Amidohydro-rel"/>
</dbReference>
<dbReference type="InterPro" id="IPR032466">
    <property type="entry name" value="Metal_Hydrolase"/>
</dbReference>
<dbReference type="SUPFAM" id="SSF51556">
    <property type="entry name" value="Metallo-dependent hydrolases"/>
    <property type="match status" value="1"/>
</dbReference>
<dbReference type="InterPro" id="IPR051781">
    <property type="entry name" value="Metallo-dep_Hydrolase"/>
</dbReference>
<dbReference type="PANTHER" id="PTHR43135:SF3">
    <property type="entry name" value="ALPHA-D-RIBOSE 1-METHYLPHOSPHONATE 5-TRIPHOSPHATE DIPHOSPHATASE"/>
    <property type="match status" value="1"/>
</dbReference>
<keyword evidence="3" id="KW-1185">Reference proteome</keyword>
<dbReference type="RefSeq" id="WP_244216101.1">
    <property type="nucleotide sequence ID" value="NZ_CBCSFL010000032.1"/>
</dbReference>
<dbReference type="Gene3D" id="2.30.40.10">
    <property type="entry name" value="Urease, subunit C, domain 1"/>
    <property type="match status" value="2"/>
</dbReference>
<dbReference type="Proteomes" id="UP000263595">
    <property type="component" value="Unassembled WGS sequence"/>
</dbReference>
<evidence type="ECO:0000313" key="3">
    <source>
        <dbReference type="Proteomes" id="UP000263595"/>
    </source>
</evidence>
<proteinExistence type="predicted"/>
<sequence>MKTSPATPIEVGEEMVAGFAKKGLGQVTPATSNERGSGPYHRLVLRGITVIDGTGAPPWGPADIVIENGLIAEIAAVGVPGLPIHPARRPAKGVREIDCHGKFATPGFIDCHAHIGTPFHAESGEMLPADYVYKLWLAHGVTSVREAGCMNGLAWTCEQQQAAAENAISAPNLYPYVYFPAVNDYLKVIYSPEQGREWLRQVRDKGACGVKFFGSPPAIMEAALDECKTLGLKTCCHHAQLSVGRMNALKTAKWGLTSTEHAYGLPEALMEGSTLQFIDDDYNYNDEYIRFATAGRTFLQATQPGSPKWNEVLEAFLAAGHTFVPTMNVYDSNRDVMRARRADWHEAYTDSTSWNYFQPQRGGHGAYFFRWSTKNELEWKESFRIWMQFLNEYKNRGGRVCPGSDSGFMFQIYGFGYVRELELLQEAGFTPQEVLRAATLQGAELLGIEHKTGTLEVGKEADILIHNQNPMADFKLLYGTGAIRLNDDTNVAERRRCLDYTIKGGVVFDTEELLSDVRQMVGETWSGEQKPTA</sequence>
<evidence type="ECO:0000313" key="2">
    <source>
        <dbReference type="EMBL" id="SYX90272.1"/>
    </source>
</evidence>